<dbReference type="InterPro" id="IPR014756">
    <property type="entry name" value="Ig_E-set"/>
</dbReference>
<gene>
    <name evidence="8" type="ORF">Pla52o_32080</name>
</gene>
<evidence type="ECO:0000259" key="7">
    <source>
        <dbReference type="Pfam" id="PF03404"/>
    </source>
</evidence>
<dbReference type="InterPro" id="IPR000572">
    <property type="entry name" value="OxRdtase_Mopterin-bd_dom"/>
</dbReference>
<dbReference type="InterPro" id="IPR006311">
    <property type="entry name" value="TAT_signal"/>
</dbReference>
<evidence type="ECO:0000313" key="8">
    <source>
        <dbReference type="EMBL" id="TWU22155.1"/>
    </source>
</evidence>
<dbReference type="GO" id="GO:0006790">
    <property type="term" value="P:sulfur compound metabolic process"/>
    <property type="evidence" value="ECO:0007669"/>
    <property type="project" value="TreeGrafter"/>
</dbReference>
<evidence type="ECO:0000256" key="4">
    <source>
        <dbReference type="ARBA" id="ARBA00023002"/>
    </source>
</evidence>
<organism evidence="8 9">
    <name type="scientific">Novipirellula galeiformis</name>
    <dbReference type="NCBI Taxonomy" id="2528004"/>
    <lineage>
        <taxon>Bacteria</taxon>
        <taxon>Pseudomonadati</taxon>
        <taxon>Planctomycetota</taxon>
        <taxon>Planctomycetia</taxon>
        <taxon>Pirellulales</taxon>
        <taxon>Pirellulaceae</taxon>
        <taxon>Novipirellula</taxon>
    </lineage>
</organism>
<evidence type="ECO:0000259" key="6">
    <source>
        <dbReference type="Pfam" id="PF00174"/>
    </source>
</evidence>
<dbReference type="Proteomes" id="UP000316304">
    <property type="component" value="Unassembled WGS sequence"/>
</dbReference>
<dbReference type="PRINTS" id="PR00407">
    <property type="entry name" value="EUMOPTERIN"/>
</dbReference>
<feature type="region of interest" description="Disordered" evidence="5">
    <location>
        <begin position="1"/>
        <end position="25"/>
    </location>
</feature>
<dbReference type="SUPFAM" id="SSF56524">
    <property type="entry name" value="Oxidoreductase molybdopterin-binding domain"/>
    <property type="match status" value="1"/>
</dbReference>
<dbReference type="GO" id="GO:0030151">
    <property type="term" value="F:molybdenum ion binding"/>
    <property type="evidence" value="ECO:0007669"/>
    <property type="project" value="InterPro"/>
</dbReference>
<evidence type="ECO:0000256" key="3">
    <source>
        <dbReference type="ARBA" id="ARBA00022723"/>
    </source>
</evidence>
<sequence>MKPTEQQRWRRPQDWMPDQPQPRMLLPDGATRREWLRNVGLLGLSGLVAGCTDPAASDASRGALPTPPFDQPVGRFPEKVAMRMINDRAPQLETPWRYFAEDITPNEAFFVRWHYQPIPTAVDLRTWRLTLDGHVNSPLKLSMMDLRSMPASEVVAVCQCSGNSRQYFEPRITGGQWGNGAMSNARWKGVRVKTLLERAGIKAKATEVAFNGMDVGPMPASPDFIKTLGVEQASEPDVIVAYEMNGRPLPMLNGFPLRLVVPGWYATYWVKALDHVQVLSEPFDGFWMAKAYKIPANADASELPDKPAKEKVPIHRMNVRSFWVNPSPETNTTRVRVNGVVPLEGIAMDGGAGIKSVEVSSDDGKSWMATELGNDLGNYSFRRWRGNWKPTRTGHFVLKVRATNHRGETQPMTAKWNGGGYMRNVVEQVEVDVV</sequence>
<evidence type="ECO:0000256" key="5">
    <source>
        <dbReference type="SAM" id="MobiDB-lite"/>
    </source>
</evidence>
<dbReference type="InterPro" id="IPR005066">
    <property type="entry name" value="MoCF_OxRdtse_dimer"/>
</dbReference>
<dbReference type="GO" id="GO:0020037">
    <property type="term" value="F:heme binding"/>
    <property type="evidence" value="ECO:0007669"/>
    <property type="project" value="TreeGrafter"/>
</dbReference>
<name>A0A5C6CDR2_9BACT</name>
<dbReference type="InterPro" id="IPR036374">
    <property type="entry name" value="OxRdtase_Mopterin-bd_sf"/>
</dbReference>
<dbReference type="SUPFAM" id="SSF81296">
    <property type="entry name" value="E set domains"/>
    <property type="match status" value="1"/>
</dbReference>
<dbReference type="AlphaFoldDB" id="A0A5C6CDR2"/>
<feature type="domain" description="Oxidoreductase molybdopterin-binding" evidence="6">
    <location>
        <begin position="117"/>
        <end position="287"/>
    </location>
</feature>
<evidence type="ECO:0000313" key="9">
    <source>
        <dbReference type="Proteomes" id="UP000316304"/>
    </source>
</evidence>
<dbReference type="EMBL" id="SJPT01000005">
    <property type="protein sequence ID" value="TWU22155.1"/>
    <property type="molecule type" value="Genomic_DNA"/>
</dbReference>
<dbReference type="Gene3D" id="3.90.420.10">
    <property type="entry name" value="Oxidoreductase, molybdopterin-binding domain"/>
    <property type="match status" value="1"/>
</dbReference>
<dbReference type="PROSITE" id="PS51318">
    <property type="entry name" value="TAT"/>
    <property type="match status" value="1"/>
</dbReference>
<dbReference type="Pfam" id="PF00174">
    <property type="entry name" value="Oxidored_molyb"/>
    <property type="match status" value="1"/>
</dbReference>
<dbReference type="InterPro" id="IPR008335">
    <property type="entry name" value="Mopterin_OxRdtase_euk"/>
</dbReference>
<accession>A0A5C6CDR2</accession>
<keyword evidence="9" id="KW-1185">Reference proteome</keyword>
<dbReference type="GO" id="GO:0043546">
    <property type="term" value="F:molybdopterin cofactor binding"/>
    <property type="evidence" value="ECO:0007669"/>
    <property type="project" value="TreeGrafter"/>
</dbReference>
<keyword evidence="4" id="KW-0560">Oxidoreductase</keyword>
<dbReference type="Pfam" id="PF03404">
    <property type="entry name" value="Mo-co_dimer"/>
    <property type="match status" value="1"/>
</dbReference>
<dbReference type="GO" id="GO:0008482">
    <property type="term" value="F:sulfite oxidase activity"/>
    <property type="evidence" value="ECO:0007669"/>
    <property type="project" value="TreeGrafter"/>
</dbReference>
<keyword evidence="3" id="KW-0479">Metal-binding</keyword>
<feature type="compositionally biased region" description="Basic and acidic residues" evidence="5">
    <location>
        <begin position="1"/>
        <end position="13"/>
    </location>
</feature>
<dbReference type="Gene3D" id="2.60.40.650">
    <property type="match status" value="1"/>
</dbReference>
<comment type="cofactor">
    <cofactor evidence="1">
        <name>Mo-molybdopterin</name>
        <dbReference type="ChEBI" id="CHEBI:71302"/>
    </cofactor>
</comment>
<keyword evidence="2" id="KW-0500">Molybdenum</keyword>
<feature type="domain" description="Moybdenum cofactor oxidoreductase dimerisation" evidence="7">
    <location>
        <begin position="313"/>
        <end position="432"/>
    </location>
</feature>
<proteinExistence type="predicted"/>
<protein>
    <submittedName>
        <fullName evidence="8">TMAO/DMSO reductase</fullName>
    </submittedName>
</protein>
<dbReference type="RefSeq" id="WP_197169257.1">
    <property type="nucleotide sequence ID" value="NZ_SJPT01000005.1"/>
</dbReference>
<dbReference type="PANTHER" id="PTHR19372:SF7">
    <property type="entry name" value="SULFITE OXIDASE, MITOCHONDRIAL"/>
    <property type="match status" value="1"/>
</dbReference>
<dbReference type="PANTHER" id="PTHR19372">
    <property type="entry name" value="SULFITE REDUCTASE"/>
    <property type="match status" value="1"/>
</dbReference>
<evidence type="ECO:0000256" key="1">
    <source>
        <dbReference type="ARBA" id="ARBA00001924"/>
    </source>
</evidence>
<evidence type="ECO:0000256" key="2">
    <source>
        <dbReference type="ARBA" id="ARBA00022505"/>
    </source>
</evidence>
<comment type="caution">
    <text evidence="8">The sequence shown here is derived from an EMBL/GenBank/DDBJ whole genome shotgun (WGS) entry which is preliminary data.</text>
</comment>
<reference evidence="8 9" key="1">
    <citation type="submission" date="2019-02" db="EMBL/GenBank/DDBJ databases">
        <title>Deep-cultivation of Planctomycetes and their phenomic and genomic characterization uncovers novel biology.</title>
        <authorList>
            <person name="Wiegand S."/>
            <person name="Jogler M."/>
            <person name="Boedeker C."/>
            <person name="Pinto D."/>
            <person name="Vollmers J."/>
            <person name="Rivas-Marin E."/>
            <person name="Kohn T."/>
            <person name="Peeters S.H."/>
            <person name="Heuer A."/>
            <person name="Rast P."/>
            <person name="Oberbeckmann S."/>
            <person name="Bunk B."/>
            <person name="Jeske O."/>
            <person name="Meyerdierks A."/>
            <person name="Storesund J.E."/>
            <person name="Kallscheuer N."/>
            <person name="Luecker S."/>
            <person name="Lage O.M."/>
            <person name="Pohl T."/>
            <person name="Merkel B.J."/>
            <person name="Hornburger P."/>
            <person name="Mueller R.-W."/>
            <person name="Bruemmer F."/>
            <person name="Labrenz M."/>
            <person name="Spormann A.M."/>
            <person name="Op Den Camp H."/>
            <person name="Overmann J."/>
            <person name="Amann R."/>
            <person name="Jetten M.S.M."/>
            <person name="Mascher T."/>
            <person name="Medema M.H."/>
            <person name="Devos D.P."/>
            <person name="Kaster A.-K."/>
            <person name="Ovreas L."/>
            <person name="Rohde M."/>
            <person name="Galperin M.Y."/>
            <person name="Jogler C."/>
        </authorList>
    </citation>
    <scope>NUCLEOTIDE SEQUENCE [LARGE SCALE GENOMIC DNA]</scope>
    <source>
        <strain evidence="8 9">Pla52o</strain>
    </source>
</reference>